<reference evidence="2 3" key="1">
    <citation type="submission" date="2023-07" db="EMBL/GenBank/DDBJ databases">
        <title>Genomic Encyclopedia of Type Strains, Phase IV (KMG-IV): sequencing the most valuable type-strain genomes for metagenomic binning, comparative biology and taxonomic classification.</title>
        <authorList>
            <person name="Goeker M."/>
        </authorList>
    </citation>
    <scope>NUCLEOTIDE SEQUENCE [LARGE SCALE GENOMIC DNA]</scope>
    <source>
        <strain evidence="2 3">DSM 45903</strain>
    </source>
</reference>
<evidence type="ECO:0000256" key="1">
    <source>
        <dbReference type="SAM" id="MobiDB-lite"/>
    </source>
</evidence>
<sequence length="45" mass="4967">MAGGEPLRFLQRNEDSHTDLGSRYGMFRHALESIETIGEEASSNG</sequence>
<feature type="region of interest" description="Disordered" evidence="1">
    <location>
        <begin position="1"/>
        <end position="21"/>
    </location>
</feature>
<proteinExistence type="predicted"/>
<evidence type="ECO:0000313" key="2">
    <source>
        <dbReference type="EMBL" id="MDR6224472.1"/>
    </source>
</evidence>
<organism evidence="2 3">
    <name type="scientific">Desmospora profundinema</name>
    <dbReference type="NCBI Taxonomy" id="1571184"/>
    <lineage>
        <taxon>Bacteria</taxon>
        <taxon>Bacillati</taxon>
        <taxon>Bacillota</taxon>
        <taxon>Bacilli</taxon>
        <taxon>Bacillales</taxon>
        <taxon>Thermoactinomycetaceae</taxon>
        <taxon>Desmospora</taxon>
    </lineage>
</organism>
<dbReference type="Proteomes" id="UP001185012">
    <property type="component" value="Unassembled WGS sequence"/>
</dbReference>
<dbReference type="EMBL" id="JAVDQG010000001">
    <property type="protein sequence ID" value="MDR6224472.1"/>
    <property type="molecule type" value="Genomic_DNA"/>
</dbReference>
<comment type="caution">
    <text evidence="2">The sequence shown here is derived from an EMBL/GenBank/DDBJ whole genome shotgun (WGS) entry which is preliminary data.</text>
</comment>
<accession>A0ABU1II72</accession>
<evidence type="ECO:0000313" key="3">
    <source>
        <dbReference type="Proteomes" id="UP001185012"/>
    </source>
</evidence>
<gene>
    <name evidence="2" type="ORF">JOE21_000460</name>
</gene>
<protein>
    <submittedName>
        <fullName evidence="2">Uncharacterized protein</fullName>
    </submittedName>
</protein>
<name>A0ABU1II72_9BACL</name>
<keyword evidence="3" id="KW-1185">Reference proteome</keyword>
<feature type="compositionally biased region" description="Basic and acidic residues" evidence="1">
    <location>
        <begin position="11"/>
        <end position="20"/>
    </location>
</feature>